<dbReference type="Proteomes" id="UP001500655">
    <property type="component" value="Unassembled WGS sequence"/>
</dbReference>
<dbReference type="EMBL" id="BAAALS010000004">
    <property type="protein sequence ID" value="GAA1742279.1"/>
    <property type="molecule type" value="Genomic_DNA"/>
</dbReference>
<evidence type="ECO:0000313" key="3">
    <source>
        <dbReference type="Proteomes" id="UP001500655"/>
    </source>
</evidence>
<evidence type="ECO:0000313" key="2">
    <source>
        <dbReference type="EMBL" id="GAA1742279.1"/>
    </source>
</evidence>
<organism evidence="2 3">
    <name type="scientific">Luedemannella helvata</name>
    <dbReference type="NCBI Taxonomy" id="349315"/>
    <lineage>
        <taxon>Bacteria</taxon>
        <taxon>Bacillati</taxon>
        <taxon>Actinomycetota</taxon>
        <taxon>Actinomycetes</taxon>
        <taxon>Micromonosporales</taxon>
        <taxon>Micromonosporaceae</taxon>
        <taxon>Luedemannella</taxon>
    </lineage>
</organism>
<dbReference type="InterPro" id="IPR005583">
    <property type="entry name" value="YaaA"/>
</dbReference>
<comment type="similarity">
    <text evidence="1">Belongs to the UPF0246 family.</text>
</comment>
<reference evidence="3" key="1">
    <citation type="journal article" date="2019" name="Int. J. Syst. Evol. Microbiol.">
        <title>The Global Catalogue of Microorganisms (GCM) 10K type strain sequencing project: providing services to taxonomists for standard genome sequencing and annotation.</title>
        <authorList>
            <consortium name="The Broad Institute Genomics Platform"/>
            <consortium name="The Broad Institute Genome Sequencing Center for Infectious Disease"/>
            <person name="Wu L."/>
            <person name="Ma J."/>
        </authorList>
    </citation>
    <scope>NUCLEOTIDE SEQUENCE [LARGE SCALE GENOMIC DNA]</scope>
    <source>
        <strain evidence="3">JCM 13249</strain>
    </source>
</reference>
<name>A0ABP4W1E5_9ACTN</name>
<comment type="caution">
    <text evidence="2">The sequence shown here is derived from an EMBL/GenBank/DDBJ whole genome shotgun (WGS) entry which is preliminary data.</text>
</comment>
<accession>A0ABP4W1E5</accession>
<keyword evidence="3" id="KW-1185">Reference proteome</keyword>
<dbReference type="RefSeq" id="WP_344077571.1">
    <property type="nucleotide sequence ID" value="NZ_BAAALS010000004.1"/>
</dbReference>
<sequence length="261" mass="28059">MIILLHTSKTMRDAPPADGWSSTGRLGTPALVTRAAELVAAVRDLTPDQIASAMKVSLPLAGKTHDTFAAWTTDPDRLMPAAESFLGDIYSGLRVASWSAADRRYATAHLRILSGLYGVLRPFDGISPYRLEMGYRLPVIGSLYSFWGSAVAAELPSRGPIVNLAANEYSKVVLPFVDAARVVTPRFLTVEPASGEPKFVAVHAKIARGAFARWLVMSGGSASVGDFAELGYRLDPDRGTDREPCFVCTEFAGKGLSVRLT</sequence>
<protein>
    <recommendedName>
        <fullName evidence="1">UPF0246 protein GCM10009681_11320</fullName>
    </recommendedName>
</protein>
<gene>
    <name evidence="2" type="primary">yaaA</name>
    <name evidence="2" type="ORF">GCM10009681_11320</name>
</gene>
<evidence type="ECO:0000256" key="1">
    <source>
        <dbReference type="HAMAP-Rule" id="MF_00652"/>
    </source>
</evidence>
<dbReference type="HAMAP" id="MF_00652">
    <property type="entry name" value="UPF0246"/>
    <property type="match status" value="1"/>
</dbReference>
<dbReference type="Pfam" id="PF03883">
    <property type="entry name" value="H2O2_YaaD"/>
    <property type="match status" value="1"/>
</dbReference>
<dbReference type="PANTHER" id="PTHR30283:SF4">
    <property type="entry name" value="PEROXIDE STRESS RESISTANCE PROTEIN YAAA"/>
    <property type="match status" value="1"/>
</dbReference>
<proteinExistence type="inferred from homology"/>
<dbReference type="PANTHER" id="PTHR30283">
    <property type="entry name" value="PEROXIDE STRESS RESPONSE PROTEIN YAAA"/>
    <property type="match status" value="1"/>
</dbReference>